<geneLocation type="plasmid" evidence="2">
    <name>pnp7-1</name>
</geneLocation>
<reference evidence="2" key="1">
    <citation type="submission" date="2017-10" db="EMBL/GenBank/DDBJ databases">
        <title>Complete genome sequence of Moraxella osloensis NP7 isolated from human skin.</title>
        <authorList>
            <person name="Lee K."/>
            <person name="Lim J.Y."/>
            <person name="Hwang I."/>
        </authorList>
    </citation>
    <scope>NUCLEOTIDE SEQUENCE [LARGE SCALE GENOMIC DNA]</scope>
    <source>
        <strain evidence="2">NP7</strain>
        <plasmid evidence="2">pnp7-1</plasmid>
    </source>
</reference>
<protein>
    <submittedName>
        <fullName evidence="1">Uncharacterized protein</fullName>
    </submittedName>
</protein>
<dbReference type="EMBL" id="CP024444">
    <property type="protein sequence ID" value="ATR79802.1"/>
    <property type="molecule type" value="Genomic_DNA"/>
</dbReference>
<accession>A0A2D2LXQ7</accession>
<keyword evidence="1" id="KW-0614">Plasmid</keyword>
<dbReference type="Proteomes" id="UP000229340">
    <property type="component" value="Plasmid pNP7-1"/>
</dbReference>
<dbReference type="RefSeq" id="WP_100271144.1">
    <property type="nucleotide sequence ID" value="NZ_CP024444.1"/>
</dbReference>
<evidence type="ECO:0000313" key="1">
    <source>
        <dbReference type="EMBL" id="ATR79802.1"/>
    </source>
</evidence>
<dbReference type="AlphaFoldDB" id="A0A2D2LXQ7"/>
<sequence>MASPEFPLTPINKILTEKTGTTVQIYHESDPVDPISRRAFSHVALLDNSLDCEAELLDAQYSQSGTLDDAVKAFFKQKGLNFNDQLWLPIYASNSGRDGYNVVHYDFNAHWWDGFVGIIYSSKDKVREHFGIKKVDSSVKYKTNQHYIRYIGMIKDYLNGQVFQVNILKKGQWIDGMDSVYPDEIDSKVTKLLKRQKEIACA</sequence>
<proteinExistence type="predicted"/>
<gene>
    <name evidence="1" type="ORF">NP7_10585</name>
</gene>
<organism evidence="1 2">
    <name type="scientific">Faucicola osloensis</name>
    <name type="common">Moraxella osloensis</name>
    <dbReference type="NCBI Taxonomy" id="34062"/>
    <lineage>
        <taxon>Bacteria</taxon>
        <taxon>Pseudomonadati</taxon>
        <taxon>Pseudomonadota</taxon>
        <taxon>Gammaproteobacteria</taxon>
        <taxon>Moraxellales</taxon>
        <taxon>Moraxellaceae</taxon>
        <taxon>Faucicola</taxon>
    </lineage>
</organism>
<evidence type="ECO:0000313" key="2">
    <source>
        <dbReference type="Proteomes" id="UP000229340"/>
    </source>
</evidence>
<name>A0A2D2LXQ7_FAUOS</name>